<dbReference type="EMBL" id="MU005569">
    <property type="protein sequence ID" value="KAF2691410.1"/>
    <property type="molecule type" value="Genomic_DNA"/>
</dbReference>
<protein>
    <recommendedName>
        <fullName evidence="1">2EXR domain-containing protein</fullName>
    </recommendedName>
</protein>
<gene>
    <name evidence="2" type="ORF">K458DRAFT_381268</name>
</gene>
<organism evidence="2 3">
    <name type="scientific">Lentithecium fluviatile CBS 122367</name>
    <dbReference type="NCBI Taxonomy" id="1168545"/>
    <lineage>
        <taxon>Eukaryota</taxon>
        <taxon>Fungi</taxon>
        <taxon>Dikarya</taxon>
        <taxon>Ascomycota</taxon>
        <taxon>Pezizomycotina</taxon>
        <taxon>Dothideomycetes</taxon>
        <taxon>Pleosporomycetidae</taxon>
        <taxon>Pleosporales</taxon>
        <taxon>Massarineae</taxon>
        <taxon>Lentitheciaceae</taxon>
        <taxon>Lentithecium</taxon>
    </lineage>
</organism>
<dbReference type="AlphaFoldDB" id="A0A6G1JMG3"/>
<keyword evidence="3" id="KW-1185">Reference proteome</keyword>
<evidence type="ECO:0000313" key="3">
    <source>
        <dbReference type="Proteomes" id="UP000799291"/>
    </source>
</evidence>
<reference evidence="2" key="1">
    <citation type="journal article" date="2020" name="Stud. Mycol.">
        <title>101 Dothideomycetes genomes: a test case for predicting lifestyles and emergence of pathogens.</title>
        <authorList>
            <person name="Haridas S."/>
            <person name="Albert R."/>
            <person name="Binder M."/>
            <person name="Bloem J."/>
            <person name="Labutti K."/>
            <person name="Salamov A."/>
            <person name="Andreopoulos B."/>
            <person name="Baker S."/>
            <person name="Barry K."/>
            <person name="Bills G."/>
            <person name="Bluhm B."/>
            <person name="Cannon C."/>
            <person name="Castanera R."/>
            <person name="Culley D."/>
            <person name="Daum C."/>
            <person name="Ezra D."/>
            <person name="Gonzalez J."/>
            <person name="Henrissat B."/>
            <person name="Kuo A."/>
            <person name="Liang C."/>
            <person name="Lipzen A."/>
            <person name="Lutzoni F."/>
            <person name="Magnuson J."/>
            <person name="Mondo S."/>
            <person name="Nolan M."/>
            <person name="Ohm R."/>
            <person name="Pangilinan J."/>
            <person name="Park H.-J."/>
            <person name="Ramirez L."/>
            <person name="Alfaro M."/>
            <person name="Sun H."/>
            <person name="Tritt A."/>
            <person name="Yoshinaga Y."/>
            <person name="Zwiers L.-H."/>
            <person name="Turgeon B."/>
            <person name="Goodwin S."/>
            <person name="Spatafora J."/>
            <person name="Crous P."/>
            <person name="Grigoriev I."/>
        </authorList>
    </citation>
    <scope>NUCLEOTIDE SEQUENCE</scope>
    <source>
        <strain evidence="2">CBS 122367</strain>
    </source>
</reference>
<evidence type="ECO:0000259" key="1">
    <source>
        <dbReference type="Pfam" id="PF20150"/>
    </source>
</evidence>
<accession>A0A6G1JMG3</accession>
<dbReference type="Proteomes" id="UP000799291">
    <property type="component" value="Unassembled WGS sequence"/>
</dbReference>
<dbReference type="Pfam" id="PF20150">
    <property type="entry name" value="2EXR"/>
    <property type="match status" value="1"/>
</dbReference>
<sequence length="317" mass="37187">MSATTFTQFPRELRDMIWSAATAVQYQQYCTAPCVERRRQAFVGYDNLPHDTERQPLRVYVHDSNNRDKMRLSMNECQTLVNCLPMATVCSEARSHAANFCRAQVKVMDLFYAIDALDELSDIRDEILEHVFVQPTTVMVTNAKRKVDGPVGFESAELLVDVVNRIFGSCVERIILNSWFDSIDTLEQIHWPHTIQTRKLMRIQIDDMDPIFIHDPSHDHSTMFMTPERALHVKEELLYEDEYEMRQLSWHRLKFYEILDASTKKLPRLQSIELELHTYCWDEVLLTRIKATNKDGVLWVNWSDVHFGFNHDSVEVD</sequence>
<feature type="domain" description="2EXR" evidence="1">
    <location>
        <begin position="5"/>
        <end position="98"/>
    </location>
</feature>
<dbReference type="InterPro" id="IPR045518">
    <property type="entry name" value="2EXR"/>
</dbReference>
<dbReference type="OrthoDB" id="3764745at2759"/>
<name>A0A6G1JMG3_9PLEO</name>
<proteinExistence type="predicted"/>
<evidence type="ECO:0000313" key="2">
    <source>
        <dbReference type="EMBL" id="KAF2691410.1"/>
    </source>
</evidence>